<sequence length="105" mass="12132">MKSVPLLQVYAVVALILTMMMNDSQGDDHLFDNIKFKLDDATIDPEKRSFWVLLSSLVLFVAWIIFLTYYLSRIIGPIVSFILNRYDLVVSLRDRVAYALKCPFP</sequence>
<keyword evidence="1" id="KW-0472">Membrane</keyword>
<evidence type="ECO:0000256" key="1">
    <source>
        <dbReference type="SAM" id="Phobius"/>
    </source>
</evidence>
<evidence type="ECO:0000313" key="4">
    <source>
        <dbReference type="Proteomes" id="UP000270094"/>
    </source>
</evidence>
<dbReference type="AlphaFoldDB" id="A0A3P7IH28"/>
<dbReference type="Proteomes" id="UP000270094">
    <property type="component" value="Unassembled WGS sequence"/>
</dbReference>
<name>A0A3P7IH28_STRVU</name>
<organism evidence="3 4">
    <name type="scientific">Strongylus vulgaris</name>
    <name type="common">Blood worm</name>
    <dbReference type="NCBI Taxonomy" id="40348"/>
    <lineage>
        <taxon>Eukaryota</taxon>
        <taxon>Metazoa</taxon>
        <taxon>Ecdysozoa</taxon>
        <taxon>Nematoda</taxon>
        <taxon>Chromadorea</taxon>
        <taxon>Rhabditida</taxon>
        <taxon>Rhabditina</taxon>
        <taxon>Rhabditomorpha</taxon>
        <taxon>Strongyloidea</taxon>
        <taxon>Strongylidae</taxon>
        <taxon>Strongylus</taxon>
    </lineage>
</organism>
<gene>
    <name evidence="3" type="ORF">SVUK_LOCUS7268</name>
</gene>
<accession>A0A3P7IH28</accession>
<keyword evidence="1" id="KW-0812">Transmembrane</keyword>
<feature type="signal peptide" evidence="2">
    <location>
        <begin position="1"/>
        <end position="26"/>
    </location>
</feature>
<evidence type="ECO:0000313" key="3">
    <source>
        <dbReference type="EMBL" id="VDM72270.1"/>
    </source>
</evidence>
<evidence type="ECO:0000256" key="2">
    <source>
        <dbReference type="SAM" id="SignalP"/>
    </source>
</evidence>
<keyword evidence="1" id="KW-1133">Transmembrane helix</keyword>
<feature type="chain" id="PRO_5018156539" evidence="2">
    <location>
        <begin position="27"/>
        <end position="105"/>
    </location>
</feature>
<keyword evidence="2" id="KW-0732">Signal</keyword>
<dbReference type="EMBL" id="UYYB01024595">
    <property type="protein sequence ID" value="VDM72270.1"/>
    <property type="molecule type" value="Genomic_DNA"/>
</dbReference>
<keyword evidence="4" id="KW-1185">Reference proteome</keyword>
<protein>
    <submittedName>
        <fullName evidence="3">Uncharacterized protein</fullName>
    </submittedName>
</protein>
<proteinExistence type="predicted"/>
<reference evidence="3 4" key="1">
    <citation type="submission" date="2018-11" db="EMBL/GenBank/DDBJ databases">
        <authorList>
            <consortium name="Pathogen Informatics"/>
        </authorList>
    </citation>
    <scope>NUCLEOTIDE SEQUENCE [LARGE SCALE GENOMIC DNA]</scope>
</reference>
<feature type="transmembrane region" description="Helical" evidence="1">
    <location>
        <begin position="50"/>
        <end position="71"/>
    </location>
</feature>